<dbReference type="CDD" id="cd16917">
    <property type="entry name" value="HATPase_UhpB-NarQ-NarX-like"/>
    <property type="match status" value="1"/>
</dbReference>
<evidence type="ECO:0000256" key="3">
    <source>
        <dbReference type="ARBA" id="ARBA00022553"/>
    </source>
</evidence>
<dbReference type="InterPro" id="IPR050482">
    <property type="entry name" value="Sensor_HK_TwoCompSys"/>
</dbReference>
<dbReference type="GO" id="GO:0016020">
    <property type="term" value="C:membrane"/>
    <property type="evidence" value="ECO:0007669"/>
    <property type="project" value="InterPro"/>
</dbReference>
<evidence type="ECO:0000256" key="6">
    <source>
        <dbReference type="ARBA" id="ARBA00022777"/>
    </source>
</evidence>
<keyword evidence="7" id="KW-0067">ATP-binding</keyword>
<comment type="catalytic activity">
    <reaction evidence="1">
        <text>ATP + protein L-histidine = ADP + protein N-phospho-L-histidine.</text>
        <dbReference type="EC" id="2.7.13.3"/>
    </reaction>
</comment>
<evidence type="ECO:0000256" key="1">
    <source>
        <dbReference type="ARBA" id="ARBA00000085"/>
    </source>
</evidence>
<dbReference type="InterPro" id="IPR011712">
    <property type="entry name" value="Sig_transdc_His_kin_sub3_dim/P"/>
</dbReference>
<keyword evidence="9" id="KW-0812">Transmembrane</keyword>
<keyword evidence="8" id="KW-0902">Two-component regulatory system</keyword>
<evidence type="ECO:0000256" key="8">
    <source>
        <dbReference type="ARBA" id="ARBA00023012"/>
    </source>
</evidence>
<dbReference type="OrthoDB" id="5401121at2"/>
<dbReference type="SUPFAM" id="SSF55874">
    <property type="entry name" value="ATPase domain of HSP90 chaperone/DNA topoisomerase II/histidine kinase"/>
    <property type="match status" value="1"/>
</dbReference>
<evidence type="ECO:0000313" key="12">
    <source>
        <dbReference type="EMBL" id="EHQ24862.1"/>
    </source>
</evidence>
<organism evidence="12 13">
    <name type="scientific">Mucilaginibacter paludis DSM 18603</name>
    <dbReference type="NCBI Taxonomy" id="714943"/>
    <lineage>
        <taxon>Bacteria</taxon>
        <taxon>Pseudomonadati</taxon>
        <taxon>Bacteroidota</taxon>
        <taxon>Sphingobacteriia</taxon>
        <taxon>Sphingobacteriales</taxon>
        <taxon>Sphingobacteriaceae</taxon>
        <taxon>Mucilaginibacter</taxon>
    </lineage>
</organism>
<evidence type="ECO:0000256" key="9">
    <source>
        <dbReference type="SAM" id="Phobius"/>
    </source>
</evidence>
<evidence type="ECO:0000256" key="2">
    <source>
        <dbReference type="ARBA" id="ARBA00012438"/>
    </source>
</evidence>
<keyword evidence="3" id="KW-0597">Phosphoprotein</keyword>
<sequence>MQKTSDNVFILLLFCIGGVFMLVVSFVIIFIRHQNKLLKQQQYIRFSEAAHQQQLLQTVIESQEAERKRIGEDLHDDVGTALSNLRITIEMFDQHTPASFKNNCKVIIDKVIQDVRHISHNLSPIGIELYGFMGAVEEMCESITLNGKLRIVVTNNAGDFAGILSKTTCMSLYRVIEELLNNTIKHADATEVKIIFERDDNGIQIVYNDNGRGLSPSPRKEKGMGYLNIESRLSIINAVYVIDSLEGNGFNIRITVDTLKK</sequence>
<keyword evidence="5" id="KW-0547">Nucleotide-binding</keyword>
<dbReference type="RefSeq" id="WP_008504454.1">
    <property type="nucleotide sequence ID" value="NZ_CM001403.1"/>
</dbReference>
<dbReference type="eggNOG" id="COG4585">
    <property type="taxonomic scope" value="Bacteria"/>
</dbReference>
<gene>
    <name evidence="12" type="ORF">Mucpa_0679</name>
</gene>
<dbReference type="Gene3D" id="1.20.5.1930">
    <property type="match status" value="1"/>
</dbReference>
<accession>H1Y6B4</accession>
<evidence type="ECO:0000256" key="7">
    <source>
        <dbReference type="ARBA" id="ARBA00022840"/>
    </source>
</evidence>
<evidence type="ECO:0000256" key="4">
    <source>
        <dbReference type="ARBA" id="ARBA00022679"/>
    </source>
</evidence>
<dbReference type="PANTHER" id="PTHR24421:SF10">
    <property type="entry name" value="NITRATE_NITRITE SENSOR PROTEIN NARQ"/>
    <property type="match status" value="1"/>
</dbReference>
<evidence type="ECO:0000313" key="13">
    <source>
        <dbReference type="Proteomes" id="UP000002774"/>
    </source>
</evidence>
<dbReference type="EC" id="2.7.13.3" evidence="2"/>
<dbReference type="GO" id="GO:0000155">
    <property type="term" value="F:phosphorelay sensor kinase activity"/>
    <property type="evidence" value="ECO:0007669"/>
    <property type="project" value="InterPro"/>
</dbReference>
<dbReference type="InterPro" id="IPR003594">
    <property type="entry name" value="HATPase_dom"/>
</dbReference>
<evidence type="ECO:0000259" key="10">
    <source>
        <dbReference type="Pfam" id="PF02518"/>
    </source>
</evidence>
<dbReference type="Gene3D" id="3.30.565.10">
    <property type="entry name" value="Histidine kinase-like ATPase, C-terminal domain"/>
    <property type="match status" value="1"/>
</dbReference>
<keyword evidence="9" id="KW-0472">Membrane</keyword>
<dbReference type="PANTHER" id="PTHR24421">
    <property type="entry name" value="NITRATE/NITRITE SENSOR PROTEIN NARX-RELATED"/>
    <property type="match status" value="1"/>
</dbReference>
<name>H1Y6B4_9SPHI</name>
<dbReference type="Pfam" id="PF02518">
    <property type="entry name" value="HATPase_c"/>
    <property type="match status" value="1"/>
</dbReference>
<dbReference type="Pfam" id="PF07730">
    <property type="entry name" value="HisKA_3"/>
    <property type="match status" value="1"/>
</dbReference>
<feature type="domain" description="Histidine kinase/HSP90-like ATPase" evidence="10">
    <location>
        <begin position="171"/>
        <end position="230"/>
    </location>
</feature>
<dbReference type="InterPro" id="IPR036890">
    <property type="entry name" value="HATPase_C_sf"/>
</dbReference>
<evidence type="ECO:0000256" key="5">
    <source>
        <dbReference type="ARBA" id="ARBA00022741"/>
    </source>
</evidence>
<dbReference type="EMBL" id="CM001403">
    <property type="protein sequence ID" value="EHQ24862.1"/>
    <property type="molecule type" value="Genomic_DNA"/>
</dbReference>
<keyword evidence="13" id="KW-1185">Reference proteome</keyword>
<dbReference type="STRING" id="714943.Mucpa_0679"/>
<evidence type="ECO:0000259" key="11">
    <source>
        <dbReference type="Pfam" id="PF07730"/>
    </source>
</evidence>
<dbReference type="AlphaFoldDB" id="H1Y6B4"/>
<protein>
    <recommendedName>
        <fullName evidence="2">histidine kinase</fullName>
        <ecNumber evidence="2">2.7.13.3</ecNumber>
    </recommendedName>
</protein>
<reference evidence="12" key="1">
    <citation type="submission" date="2011-09" db="EMBL/GenBank/DDBJ databases">
        <title>The permanent draft genome of Mucilaginibacter paludis DSM 18603.</title>
        <authorList>
            <consortium name="US DOE Joint Genome Institute (JGI-PGF)"/>
            <person name="Lucas S."/>
            <person name="Han J."/>
            <person name="Lapidus A."/>
            <person name="Bruce D."/>
            <person name="Goodwin L."/>
            <person name="Pitluck S."/>
            <person name="Peters L."/>
            <person name="Kyrpides N."/>
            <person name="Mavromatis K."/>
            <person name="Ivanova N."/>
            <person name="Mikhailova N."/>
            <person name="Held B."/>
            <person name="Detter J.C."/>
            <person name="Tapia R."/>
            <person name="Han C."/>
            <person name="Land M."/>
            <person name="Hauser L."/>
            <person name="Markowitz V."/>
            <person name="Cheng J.-F."/>
            <person name="Hugenholtz P."/>
            <person name="Woyke T."/>
            <person name="Wu D."/>
            <person name="Tindall B."/>
            <person name="Brambilla E."/>
            <person name="Klenk H.-P."/>
            <person name="Eisen J.A."/>
        </authorList>
    </citation>
    <scope>NUCLEOTIDE SEQUENCE [LARGE SCALE GENOMIC DNA]</scope>
    <source>
        <strain evidence="12">DSM 18603</strain>
    </source>
</reference>
<proteinExistence type="predicted"/>
<dbReference type="Proteomes" id="UP000002774">
    <property type="component" value="Chromosome"/>
</dbReference>
<feature type="domain" description="Signal transduction histidine kinase subgroup 3 dimerisation and phosphoacceptor" evidence="11">
    <location>
        <begin position="66"/>
        <end position="124"/>
    </location>
</feature>
<keyword evidence="9" id="KW-1133">Transmembrane helix</keyword>
<keyword evidence="6 12" id="KW-0418">Kinase</keyword>
<keyword evidence="4" id="KW-0808">Transferase</keyword>
<dbReference type="HOGENOM" id="CLU_000445_20_6_10"/>
<dbReference type="GO" id="GO:0005524">
    <property type="term" value="F:ATP binding"/>
    <property type="evidence" value="ECO:0007669"/>
    <property type="project" value="UniProtKB-KW"/>
</dbReference>
<dbReference type="GO" id="GO:0046983">
    <property type="term" value="F:protein dimerization activity"/>
    <property type="evidence" value="ECO:0007669"/>
    <property type="project" value="InterPro"/>
</dbReference>
<feature type="transmembrane region" description="Helical" evidence="9">
    <location>
        <begin position="7"/>
        <end position="31"/>
    </location>
</feature>